<dbReference type="RefSeq" id="WP_320423910.1">
    <property type="nucleotide sequence ID" value="NZ_JAXCLA010000005.1"/>
</dbReference>
<feature type="chain" id="PRO_5046197052" evidence="1">
    <location>
        <begin position="27"/>
        <end position="330"/>
    </location>
</feature>
<gene>
    <name evidence="3" type="ORF">SNE35_15910</name>
</gene>
<keyword evidence="4" id="KW-1185">Reference proteome</keyword>
<accession>A0ABU5DLN1</accession>
<protein>
    <submittedName>
        <fullName evidence="3">PEPxxWA-CTERM sorting domain-containing protein</fullName>
    </submittedName>
</protein>
<dbReference type="Gene3D" id="3.40.50.1110">
    <property type="entry name" value="SGNH hydrolase"/>
    <property type="match status" value="1"/>
</dbReference>
<keyword evidence="1" id="KW-0732">Signal</keyword>
<dbReference type="NCBIfam" id="TIGR02595">
    <property type="entry name" value="PEP_CTERM"/>
    <property type="match status" value="1"/>
</dbReference>
<sequence length="330" mass="34492">MQANVLTARLAGAGFLVLSLCGGASAATTSILFIGNSFTHGNYEPTLHYNTGNVTDLNGTGYGGVPGIFQTLTSEAGLSYDVNIEAVSGQSLQYHYNNKLTQIGSKSFDVVVMHDYSTLNASDPGNPANLYNYSKLLEQYIHGTSGSDPNANPAASVYLMETWARADQVYNTPGGHWNGTSIEQMGGDLHNAYYTAAQMDSSIAGVIPVGDSFLLAVHSGVADSNPYNGIDPGKINLWNVDSYHASAWGSYLEALTTFGQVTGLDPRSLGAGEAAAAALGISSAQAVSLQQLAYQELSIAAAVPEPESWALMLAGLGAVGLLGRRRRAAA</sequence>
<evidence type="ECO:0000259" key="2">
    <source>
        <dbReference type="Pfam" id="PF07589"/>
    </source>
</evidence>
<organism evidence="3 4">
    <name type="scientific">Roseateles agri</name>
    <dbReference type="NCBI Taxonomy" id="3098619"/>
    <lineage>
        <taxon>Bacteria</taxon>
        <taxon>Pseudomonadati</taxon>
        <taxon>Pseudomonadota</taxon>
        <taxon>Betaproteobacteria</taxon>
        <taxon>Burkholderiales</taxon>
        <taxon>Sphaerotilaceae</taxon>
        <taxon>Roseateles</taxon>
    </lineage>
</organism>
<evidence type="ECO:0000313" key="4">
    <source>
        <dbReference type="Proteomes" id="UP001285263"/>
    </source>
</evidence>
<feature type="signal peptide" evidence="1">
    <location>
        <begin position="1"/>
        <end position="26"/>
    </location>
</feature>
<reference evidence="3 4" key="1">
    <citation type="submission" date="2023-11" db="EMBL/GenBank/DDBJ databases">
        <title>Paucibacter sp. nov., isolated from fresh soil in Korea.</title>
        <authorList>
            <person name="Le N.T.T."/>
        </authorList>
    </citation>
    <scope>NUCLEOTIDE SEQUENCE [LARGE SCALE GENOMIC DNA]</scope>
    <source>
        <strain evidence="3 4">R3-3</strain>
    </source>
</reference>
<dbReference type="EMBL" id="JAXCLA010000005">
    <property type="protein sequence ID" value="MDY0746007.1"/>
    <property type="molecule type" value="Genomic_DNA"/>
</dbReference>
<dbReference type="InterPro" id="IPR036514">
    <property type="entry name" value="SGNH_hydro_sf"/>
</dbReference>
<dbReference type="Proteomes" id="UP001285263">
    <property type="component" value="Unassembled WGS sequence"/>
</dbReference>
<dbReference type="Pfam" id="PF07589">
    <property type="entry name" value="PEP-CTERM"/>
    <property type="match status" value="1"/>
</dbReference>
<dbReference type="InterPro" id="IPR013424">
    <property type="entry name" value="Ice-binding_C"/>
</dbReference>
<comment type="caution">
    <text evidence="3">The sequence shown here is derived from an EMBL/GenBank/DDBJ whole genome shotgun (WGS) entry which is preliminary data.</text>
</comment>
<feature type="domain" description="Ice-binding protein C-terminal" evidence="2">
    <location>
        <begin position="302"/>
        <end position="326"/>
    </location>
</feature>
<evidence type="ECO:0000313" key="3">
    <source>
        <dbReference type="EMBL" id="MDY0746007.1"/>
    </source>
</evidence>
<proteinExistence type="predicted"/>
<evidence type="ECO:0000256" key="1">
    <source>
        <dbReference type="SAM" id="SignalP"/>
    </source>
</evidence>
<dbReference type="NCBIfam" id="NF035944">
    <property type="entry name" value="PEPxxWA-CTERM"/>
    <property type="match status" value="1"/>
</dbReference>
<name>A0ABU5DLN1_9BURK</name>